<comment type="similarity">
    <text evidence="2">Belongs to the polysaccharide lyase 1 family.</text>
</comment>
<keyword evidence="3" id="KW-0732">Signal</keyword>
<dbReference type="RefSeq" id="WP_380605296.1">
    <property type="nucleotide sequence ID" value="NZ_JBHSDU010000015.1"/>
</dbReference>
<dbReference type="EMBL" id="JBHSDU010000015">
    <property type="protein sequence ID" value="MFC4314260.1"/>
    <property type="molecule type" value="Genomic_DNA"/>
</dbReference>
<feature type="chain" id="PRO_5046280421" evidence="3">
    <location>
        <begin position="21"/>
        <end position="515"/>
    </location>
</feature>
<dbReference type="PANTHER" id="PTHR31683:SF18">
    <property type="entry name" value="PECTATE LYASE 21-RELATED"/>
    <property type="match status" value="1"/>
</dbReference>
<dbReference type="InterPro" id="IPR012334">
    <property type="entry name" value="Pectin_lyas_fold"/>
</dbReference>
<dbReference type="Pfam" id="PF00544">
    <property type="entry name" value="Pectate_lyase_4"/>
    <property type="match status" value="1"/>
</dbReference>
<dbReference type="PANTHER" id="PTHR31683">
    <property type="entry name" value="PECTATE LYASE 18-RELATED"/>
    <property type="match status" value="1"/>
</dbReference>
<proteinExistence type="inferred from homology"/>
<dbReference type="GO" id="GO:0016829">
    <property type="term" value="F:lyase activity"/>
    <property type="evidence" value="ECO:0007669"/>
    <property type="project" value="UniProtKB-KW"/>
</dbReference>
<evidence type="ECO:0000313" key="5">
    <source>
        <dbReference type="EMBL" id="MFC4314260.1"/>
    </source>
</evidence>
<feature type="signal peptide" evidence="3">
    <location>
        <begin position="1"/>
        <end position="20"/>
    </location>
</feature>
<evidence type="ECO:0000256" key="2">
    <source>
        <dbReference type="RuleBase" id="RU361173"/>
    </source>
</evidence>
<dbReference type="SUPFAM" id="SSF51126">
    <property type="entry name" value="Pectin lyase-like"/>
    <property type="match status" value="1"/>
</dbReference>
<dbReference type="Gene3D" id="2.160.20.10">
    <property type="entry name" value="Single-stranded right-handed beta-helix, Pectin lyase-like"/>
    <property type="match status" value="1"/>
</dbReference>
<accession>A0ABV8T4I8</accession>
<keyword evidence="2" id="KW-0119">Carbohydrate metabolism</keyword>
<comment type="caution">
    <text evidence="5">The sequence shown here is derived from an EMBL/GenBank/DDBJ whole genome shotgun (WGS) entry which is preliminary data.</text>
</comment>
<dbReference type="InterPro" id="IPR045032">
    <property type="entry name" value="PEL"/>
</dbReference>
<evidence type="ECO:0000256" key="3">
    <source>
        <dbReference type="SAM" id="SignalP"/>
    </source>
</evidence>
<sequence>MIVRALFATALFVFAISTHAATDYPTGYTKCAKEGETCTFSGTRSVAYGKAGTFVYATLTGPLTCSASLFPTINVGTPRYCSYGPTGGGGTCNPTAITPFINGAQTASATISSGAQVVFAPTPSSGGSWSWSGCGTSGTARQQTVTPTASCSATATYTNSCGATSTQLFSITVSGSGGGGGSSGTPVGFGRATTGGTGGAVVTAHTGAEINAALCARASVSTPLIIRVDGTITHANTTKATGSCDTTATEIQFKGVSNVSLIGVANRGVLDQIGVHLRNTSNIIIQNLHIMNVKKSGSPVSNGGDAIGMESTVTNVWVDHNTLEASGGESDGYDSLLDMKAGVTNVTVSYNHYRNSSRAGLIGSSDDDAANTNITFHHNWYENIEQRTPLLRHGLVHTYNNYWSNVSNSDMIHGINSRMSGRVLVEGNYFKNSNNPLIASDDSPEPGCWQTRLNTLDSISYDRSVGNGALVIPVITNGQFDSTCTVTVPYTYTLDASANIPSIVTGNAGFGKINP</sequence>
<dbReference type="Proteomes" id="UP001595904">
    <property type="component" value="Unassembled WGS sequence"/>
</dbReference>
<evidence type="ECO:0000256" key="1">
    <source>
        <dbReference type="ARBA" id="ARBA00023239"/>
    </source>
</evidence>
<gene>
    <name evidence="5" type="ORF">ACFPN2_34670</name>
</gene>
<keyword evidence="1 2" id="KW-0456">Lyase</keyword>
<evidence type="ECO:0000313" key="6">
    <source>
        <dbReference type="Proteomes" id="UP001595904"/>
    </source>
</evidence>
<dbReference type="InterPro" id="IPR002022">
    <property type="entry name" value="Pec_lyase"/>
</dbReference>
<keyword evidence="2" id="KW-0624">Polysaccharide degradation</keyword>
<reference evidence="6" key="1">
    <citation type="journal article" date="2019" name="Int. J. Syst. Evol. Microbiol.">
        <title>The Global Catalogue of Microorganisms (GCM) 10K type strain sequencing project: providing services to taxonomists for standard genome sequencing and annotation.</title>
        <authorList>
            <consortium name="The Broad Institute Genomics Platform"/>
            <consortium name="The Broad Institute Genome Sequencing Center for Infectious Disease"/>
            <person name="Wu L."/>
            <person name="Ma J."/>
        </authorList>
    </citation>
    <scope>NUCLEOTIDE SEQUENCE [LARGE SCALE GENOMIC DNA]</scope>
    <source>
        <strain evidence="6">CGMCC 1.10759</strain>
    </source>
</reference>
<feature type="domain" description="Pectate lyase" evidence="4">
    <location>
        <begin position="215"/>
        <end position="436"/>
    </location>
</feature>
<evidence type="ECO:0000259" key="4">
    <source>
        <dbReference type="SMART" id="SM00656"/>
    </source>
</evidence>
<name>A0ABV8T4I8_9GAMM</name>
<organism evidence="5 6">
    <name type="scientific">Steroidobacter flavus</name>
    <dbReference type="NCBI Taxonomy" id="1842136"/>
    <lineage>
        <taxon>Bacteria</taxon>
        <taxon>Pseudomonadati</taxon>
        <taxon>Pseudomonadota</taxon>
        <taxon>Gammaproteobacteria</taxon>
        <taxon>Steroidobacterales</taxon>
        <taxon>Steroidobacteraceae</taxon>
        <taxon>Steroidobacter</taxon>
    </lineage>
</organism>
<keyword evidence="2" id="KW-0964">Secreted</keyword>
<protein>
    <submittedName>
        <fullName evidence="5">Polysaccharide lyase family 1 protein</fullName>
    </submittedName>
</protein>
<dbReference type="InterPro" id="IPR011050">
    <property type="entry name" value="Pectin_lyase_fold/virulence"/>
</dbReference>
<comment type="subcellular location">
    <subcellularLocation>
        <location evidence="2">Secreted</location>
    </subcellularLocation>
</comment>
<keyword evidence="6" id="KW-1185">Reference proteome</keyword>
<dbReference type="SMART" id="SM00656">
    <property type="entry name" value="Amb_all"/>
    <property type="match status" value="1"/>
</dbReference>